<feature type="domain" description="Gryzun putative trafficking through Golgi" evidence="2">
    <location>
        <begin position="649"/>
        <end position="1242"/>
    </location>
</feature>
<feature type="compositionally biased region" description="Polar residues" evidence="1">
    <location>
        <begin position="726"/>
        <end position="752"/>
    </location>
</feature>
<dbReference type="Pfam" id="PF11817">
    <property type="entry name" value="Foie-gras_1"/>
    <property type="match status" value="1"/>
</dbReference>
<dbReference type="Proteomes" id="UP000053958">
    <property type="component" value="Unassembled WGS sequence"/>
</dbReference>
<evidence type="ECO:0000313" key="5">
    <source>
        <dbReference type="Proteomes" id="UP000053958"/>
    </source>
</evidence>
<feature type="domain" description="Trafficking protein particle complex subunit 11" evidence="3">
    <location>
        <begin position="343"/>
        <end position="621"/>
    </location>
</feature>
<dbReference type="OrthoDB" id="6278596at2759"/>
<sequence>MDAYPEDYVAHNLPLILLSGIEPAPDHVANKPEVRYPLLQEKGTPIESDFPLLSGRLVEDLRTAFLQQDASDAPWNSRSHTGRSIGIGLRIKIIGRSYRLPPRKADPPQISPVNSSVGPILHSPISPLTPGSPTFPDGVLTPLWVTKHQDLIPAAAINVFPITSDPNMSTLRDNQLKIEINGLKDSWASSGYKTRFVVVLVAEDGLNMQDIDDRMASIRRATNLDPRSLFLLPPDLSAVEVKDFVRSLLASLQSSIAEYYRDLSKHARRKRNRGSIPPPTAPPISGTSQTLSSQGWNVRYEFKLGIFAEFRQEMDAAHRNYESAYEALFGEEVFESIAGWNPRFNDARLLADVLAIRIIRCLLWSGQTTAAVRAWLEHRARTEDIVSRKGKGTKNYGWEAWDARWSTVMAQLISRAELPAFSEDILNDPSRLHESLFHQPEKTLPVGEKLAPWELLHHEGYWLERSAIHSAHRRALAEQVPGEDRVPPGQSPASQIAGKSYLYDTYLAPEPHVEAPEPGQPGFDHSSLIIDTLKASLEHFAARRQVRKVESLSLEIAREYMRAGLWADAHKTLLPLWPQLTWRADGWWELMEEFAWTLRECCLRVHDCETLIWVNWELLSRVFSPRSSWNYDFQNCLKDVPVGSPKPVVVLKAEDVVSCLSASLVFEKAAGNVGEPLQAQLAITSVAQPSSAPITLSEVKIVFEGSLRPIKLQSEHEVDESDSSSCQISDVTLRDSTASTDSSTPLSPTEGTASMVGAANLTFRPSQTRVYNLTSIPREAGEAKVASISLLIEGENFNLVYAITRHREGALYWWVNSAKGPHRKRIGKDRDTTLCKILPKPPKILISTPNLRETYYTNERVILSVAIKNDEEEAADVTLQVRLFGKPELAAKLSWANDDEHPAESGDDAGGSPNEDTPHSISRSIGVLEQAASTELSIVLSDTHYAADYELEISVRYSLVSDMETPISKTVVVSLPFVRPFEANYEFLPRIHPQPWPNFFLPDDDLAEHGSTSRPNGLQQKWCVNSKIVSFASEPLIIEKVSLVLLDIHGGALCDISEETLLSQEAAQIFPEELRESEFTLNVQKTSLDDRRSVTLNLALDILWRRPTADGSDASTTTSLAIPRFLIPMGEPRVLASALPSETLPGLIHLDYTLENPSMHFLTFNLTMEASEQFAFSGPKTRVVQLVPFSRHTVRYNLLAFKRGLWIQPHLVVVDTYFNKTLRVLPTEGMRADKKGILVWVDPD</sequence>
<organism evidence="4 5">
    <name type="scientific">Rasamsonia emersonii (strain ATCC 16479 / CBS 393.64 / IMI 116815)</name>
    <dbReference type="NCBI Taxonomy" id="1408163"/>
    <lineage>
        <taxon>Eukaryota</taxon>
        <taxon>Fungi</taxon>
        <taxon>Dikarya</taxon>
        <taxon>Ascomycota</taxon>
        <taxon>Pezizomycotina</taxon>
        <taxon>Eurotiomycetes</taxon>
        <taxon>Eurotiomycetidae</taxon>
        <taxon>Eurotiales</taxon>
        <taxon>Trichocomaceae</taxon>
        <taxon>Rasamsonia</taxon>
    </lineage>
</organism>
<name>A0A0F4YYS9_RASE3</name>
<dbReference type="Pfam" id="PF07919">
    <property type="entry name" value="Gryzun"/>
    <property type="match status" value="1"/>
</dbReference>
<keyword evidence="5" id="KW-1185">Reference proteome</keyword>
<feature type="region of interest" description="Disordered" evidence="1">
    <location>
        <begin position="268"/>
        <end position="291"/>
    </location>
</feature>
<accession>A0A0F4YYS9</accession>
<gene>
    <name evidence="4" type="ORF">T310_2518</name>
</gene>
<evidence type="ECO:0000259" key="2">
    <source>
        <dbReference type="Pfam" id="PF07919"/>
    </source>
</evidence>
<dbReference type="RefSeq" id="XP_013330064.1">
    <property type="nucleotide sequence ID" value="XM_013474610.1"/>
</dbReference>
<comment type="caution">
    <text evidence="4">The sequence shown here is derived from an EMBL/GenBank/DDBJ whole genome shotgun (WGS) entry which is preliminary data.</text>
</comment>
<evidence type="ECO:0000256" key="1">
    <source>
        <dbReference type="SAM" id="MobiDB-lite"/>
    </source>
</evidence>
<dbReference type="InterPro" id="IPR021773">
    <property type="entry name" value="TPC11"/>
</dbReference>
<dbReference type="InterPro" id="IPR012880">
    <property type="entry name" value="Gryzun"/>
</dbReference>
<dbReference type="EMBL" id="LASV01000101">
    <property type="protein sequence ID" value="KKA23452.1"/>
    <property type="molecule type" value="Genomic_DNA"/>
</dbReference>
<dbReference type="PANTHER" id="PTHR14374:SF0">
    <property type="entry name" value="TRAFFICKING PROTEIN PARTICLE COMPLEX SUBUNIT 11"/>
    <property type="match status" value="1"/>
</dbReference>
<dbReference type="AlphaFoldDB" id="A0A0F4YYS9"/>
<reference evidence="4 5" key="1">
    <citation type="submission" date="2015-04" db="EMBL/GenBank/DDBJ databases">
        <authorList>
            <person name="Heijne W.H."/>
            <person name="Fedorova N.D."/>
            <person name="Nierman W.C."/>
            <person name="Vollebregt A.W."/>
            <person name="Zhao Z."/>
            <person name="Wu L."/>
            <person name="Kumar M."/>
            <person name="Stam H."/>
            <person name="van den Berg M.A."/>
            <person name="Pel H.J."/>
        </authorList>
    </citation>
    <scope>NUCLEOTIDE SEQUENCE [LARGE SCALE GENOMIC DNA]</scope>
    <source>
        <strain evidence="4 5">CBS 393.64</strain>
    </source>
</reference>
<evidence type="ECO:0000259" key="3">
    <source>
        <dbReference type="Pfam" id="PF11817"/>
    </source>
</evidence>
<dbReference type="PANTHER" id="PTHR14374">
    <property type="entry name" value="FOIE GRAS"/>
    <property type="match status" value="1"/>
</dbReference>
<proteinExistence type="predicted"/>
<feature type="region of interest" description="Disordered" evidence="1">
    <location>
        <begin position="898"/>
        <end position="920"/>
    </location>
</feature>
<dbReference type="GeneID" id="25314869"/>
<protein>
    <submittedName>
        <fullName evidence="4">Uncharacterized protein</fullName>
    </submittedName>
</protein>
<dbReference type="STRING" id="1408163.A0A0F4YYS9"/>
<evidence type="ECO:0000313" key="4">
    <source>
        <dbReference type="EMBL" id="KKA23452.1"/>
    </source>
</evidence>
<feature type="region of interest" description="Disordered" evidence="1">
    <location>
        <begin position="714"/>
        <end position="752"/>
    </location>
</feature>